<name>A0AAI8VFN3_9PEZI</name>
<dbReference type="EMBL" id="CAUWAG010000006">
    <property type="protein sequence ID" value="CAJ2503502.1"/>
    <property type="molecule type" value="Genomic_DNA"/>
</dbReference>
<gene>
    <name evidence="4" type="ORF">KHLLAP_LOCUS3970</name>
</gene>
<evidence type="ECO:0000259" key="3">
    <source>
        <dbReference type="Pfam" id="PF14330"/>
    </source>
</evidence>
<feature type="compositionally biased region" description="Polar residues" evidence="1">
    <location>
        <begin position="542"/>
        <end position="568"/>
    </location>
</feature>
<evidence type="ECO:0000256" key="1">
    <source>
        <dbReference type="SAM" id="MobiDB-lite"/>
    </source>
</evidence>
<evidence type="ECO:0000259" key="2">
    <source>
        <dbReference type="Pfam" id="PF07287"/>
    </source>
</evidence>
<comment type="caution">
    <text evidence="4">The sequence shown here is derived from an EMBL/GenBank/DDBJ whole genome shotgun (WGS) entry which is preliminary data.</text>
</comment>
<organism evidence="4 5">
    <name type="scientific">Anthostomella pinea</name>
    <dbReference type="NCBI Taxonomy" id="933095"/>
    <lineage>
        <taxon>Eukaryota</taxon>
        <taxon>Fungi</taxon>
        <taxon>Dikarya</taxon>
        <taxon>Ascomycota</taxon>
        <taxon>Pezizomycotina</taxon>
        <taxon>Sordariomycetes</taxon>
        <taxon>Xylariomycetidae</taxon>
        <taxon>Xylariales</taxon>
        <taxon>Xylariaceae</taxon>
        <taxon>Anthostomella</taxon>
    </lineage>
</organism>
<dbReference type="InterPro" id="IPR010839">
    <property type="entry name" value="AtuA_N"/>
</dbReference>
<reference evidence="4" key="1">
    <citation type="submission" date="2023-10" db="EMBL/GenBank/DDBJ databases">
        <authorList>
            <person name="Hackl T."/>
        </authorList>
    </citation>
    <scope>NUCLEOTIDE SEQUENCE</scope>
</reference>
<feature type="domain" description="Acyclic terpene utilisation N-terminal" evidence="2">
    <location>
        <begin position="175"/>
        <end position="446"/>
    </location>
</feature>
<dbReference type="Pfam" id="PF07287">
    <property type="entry name" value="AtuA"/>
    <property type="match status" value="1"/>
</dbReference>
<protein>
    <submittedName>
        <fullName evidence="4">Uu.00g108960.m01.CDS01</fullName>
    </submittedName>
</protein>
<feature type="domain" description="DUF4387" evidence="3">
    <location>
        <begin position="575"/>
        <end position="675"/>
    </location>
</feature>
<proteinExistence type="predicted"/>
<feature type="compositionally biased region" description="Polar residues" evidence="1">
    <location>
        <begin position="517"/>
        <end position="526"/>
    </location>
</feature>
<keyword evidence="5" id="KW-1185">Reference proteome</keyword>
<dbReference type="Proteomes" id="UP001295740">
    <property type="component" value="Unassembled WGS sequence"/>
</dbReference>
<sequence>MPAAADVDSKSALVPLCHIVTPVGMLGYGFNEDQTLAVLAPLVATKVPTALILDSGSTDSGPGKLALGEMSAPRSSYARDLSKLLKMVHAFKVPLIFSSAGGDGTDEHVKEMVKVIEEIAAEEGNEHYSLKTISIFSEIEKQVVQDRLQAGAITGCGACVPDLTTEDIADSPRIVGQMGPEPFLDAMNANPDFNIIVGGRAYDPSPYVGYASHISGIDLSNWASEKVRRQFGGYTHMGKIMECGGLCAQPKSHGAVASVYRNGTFDITPMDPQARCTPLSVAAHTLYEKSRPDILHGPGGYLDLNTAAYEQLQDDRTVRVRGSMFHFAQESGLPYQVKLEAAKVIGYRTITMGSFRDPILLGQIDELLRRVKQYAEEQHRGVPGTWELDFHRYGGPNGTAPLAPSGAPPSELFIIAEVLASTQDLATSVAAAAKIACTHGSYPGQKATSGNFAFGIGGKMTIPLGPCAEFSIYHLMDLKEGEERLALDCEAESAEQIGAKGNGVGTRRKMLFSQTVSNLGKGQRSSLPDEETISAPFPSKAIKSNKSSSTGHPNGTNSSQTPMQPTQFISSGTIGEVARIVRSKNAGPYEITFDIMFSSPEVFRTVKESGFLCQKTVASALGVPETDIVWSGFFDPALAFKATIPRVRAGRRVPGGSFMENDVHGSQQYLPLMYLKLPEELVV</sequence>
<dbReference type="AlphaFoldDB" id="A0AAI8VFN3"/>
<dbReference type="Pfam" id="PF14330">
    <property type="entry name" value="DUF4387"/>
    <property type="match status" value="1"/>
</dbReference>
<feature type="region of interest" description="Disordered" evidence="1">
    <location>
        <begin position="517"/>
        <end position="568"/>
    </location>
</feature>
<dbReference type="InterPro" id="IPR025496">
    <property type="entry name" value="DUF4387"/>
</dbReference>
<evidence type="ECO:0000313" key="5">
    <source>
        <dbReference type="Proteomes" id="UP001295740"/>
    </source>
</evidence>
<accession>A0AAI8VFN3</accession>
<evidence type="ECO:0000313" key="4">
    <source>
        <dbReference type="EMBL" id="CAJ2503502.1"/>
    </source>
</evidence>